<evidence type="ECO:0000256" key="3">
    <source>
        <dbReference type="ARBA" id="ARBA00007823"/>
    </source>
</evidence>
<name>A0A0D0DN28_9AGAM</name>
<organism evidence="13 14">
    <name type="scientific">Paxillus rubicundulus Ve08.2h10</name>
    <dbReference type="NCBI Taxonomy" id="930991"/>
    <lineage>
        <taxon>Eukaryota</taxon>
        <taxon>Fungi</taxon>
        <taxon>Dikarya</taxon>
        <taxon>Basidiomycota</taxon>
        <taxon>Agaricomycotina</taxon>
        <taxon>Agaricomycetes</taxon>
        <taxon>Agaricomycetidae</taxon>
        <taxon>Boletales</taxon>
        <taxon>Paxilineae</taxon>
        <taxon>Paxillaceae</taxon>
        <taxon>Paxillus</taxon>
    </lineage>
</organism>
<dbReference type="Gene3D" id="3.60.15.10">
    <property type="entry name" value="Ribonuclease Z/Hydroxyacylglutathione hydrolase-like"/>
    <property type="match status" value="2"/>
</dbReference>
<dbReference type="OrthoDB" id="527344at2759"/>
<gene>
    <name evidence="13" type="ORF">PAXRUDRAFT_829230</name>
</gene>
<feature type="compositionally biased region" description="Basic and acidic residues" evidence="11">
    <location>
        <begin position="37"/>
        <end position="50"/>
    </location>
</feature>
<dbReference type="PANTHER" id="PTHR12553">
    <property type="entry name" value="ZINC PHOSPHODIESTERASE ELAC PROTEIN 2"/>
    <property type="match status" value="1"/>
</dbReference>
<dbReference type="EC" id="3.1.26.11" evidence="4"/>
<dbReference type="GO" id="GO:0046872">
    <property type="term" value="F:metal ion binding"/>
    <property type="evidence" value="ECO:0007669"/>
    <property type="project" value="UniProtKB-KW"/>
</dbReference>
<evidence type="ECO:0000259" key="12">
    <source>
        <dbReference type="Pfam" id="PF12706"/>
    </source>
</evidence>
<evidence type="ECO:0000313" key="14">
    <source>
        <dbReference type="Proteomes" id="UP000054538"/>
    </source>
</evidence>
<comment type="catalytic activity">
    <reaction evidence="1">
        <text>Endonucleolytic cleavage of RNA, removing extra 3' nucleotides from tRNA precursor, generating 3' termini of tRNAs. A 3'-hydroxy group is left at the tRNA terminus and a 5'-phosphoryl group is left at the trailer molecule.</text>
        <dbReference type="EC" id="3.1.26.11"/>
    </reaction>
</comment>
<evidence type="ECO:0000256" key="10">
    <source>
        <dbReference type="ARBA" id="ARBA00022833"/>
    </source>
</evidence>
<evidence type="ECO:0000256" key="7">
    <source>
        <dbReference type="ARBA" id="ARBA00022723"/>
    </source>
</evidence>
<keyword evidence="10" id="KW-0862">Zinc</keyword>
<dbReference type="InterPro" id="IPR047151">
    <property type="entry name" value="RNZ2-like"/>
</dbReference>
<dbReference type="FunCoup" id="A0A0D0DN28">
    <property type="interactions" value="571"/>
</dbReference>
<dbReference type="Proteomes" id="UP000054538">
    <property type="component" value="Unassembled WGS sequence"/>
</dbReference>
<dbReference type="EMBL" id="KN825207">
    <property type="protein sequence ID" value="KIK93173.1"/>
    <property type="molecule type" value="Genomic_DNA"/>
</dbReference>
<keyword evidence="8" id="KW-0255">Endonuclease</keyword>
<evidence type="ECO:0000256" key="1">
    <source>
        <dbReference type="ARBA" id="ARBA00000402"/>
    </source>
</evidence>
<evidence type="ECO:0000256" key="5">
    <source>
        <dbReference type="ARBA" id="ARBA00022694"/>
    </source>
</evidence>
<comment type="similarity">
    <text evidence="3">Belongs to the RNase Z family.</text>
</comment>
<accession>A0A0D0DN28</accession>
<dbReference type="Pfam" id="PF12706">
    <property type="entry name" value="Lactamase_B_2"/>
    <property type="match status" value="1"/>
</dbReference>
<dbReference type="CDD" id="cd07718">
    <property type="entry name" value="RNaseZ_ELAC1_ELAC2-C-term-like_MBL-fold"/>
    <property type="match status" value="1"/>
</dbReference>
<proteinExistence type="inferred from homology"/>
<evidence type="ECO:0000256" key="6">
    <source>
        <dbReference type="ARBA" id="ARBA00022722"/>
    </source>
</evidence>
<evidence type="ECO:0000256" key="11">
    <source>
        <dbReference type="SAM" id="MobiDB-lite"/>
    </source>
</evidence>
<feature type="region of interest" description="Disordered" evidence="11">
    <location>
        <begin position="27"/>
        <end position="77"/>
    </location>
</feature>
<reference evidence="13 14" key="1">
    <citation type="submission" date="2014-04" db="EMBL/GenBank/DDBJ databases">
        <authorList>
            <consortium name="DOE Joint Genome Institute"/>
            <person name="Kuo A."/>
            <person name="Kohler A."/>
            <person name="Jargeat P."/>
            <person name="Nagy L.G."/>
            <person name="Floudas D."/>
            <person name="Copeland A."/>
            <person name="Barry K.W."/>
            <person name="Cichocki N."/>
            <person name="Veneault-Fourrey C."/>
            <person name="LaButti K."/>
            <person name="Lindquist E.A."/>
            <person name="Lipzen A."/>
            <person name="Lundell T."/>
            <person name="Morin E."/>
            <person name="Murat C."/>
            <person name="Sun H."/>
            <person name="Tunlid A."/>
            <person name="Henrissat B."/>
            <person name="Grigoriev I.V."/>
            <person name="Hibbett D.S."/>
            <person name="Martin F."/>
            <person name="Nordberg H.P."/>
            <person name="Cantor M.N."/>
            <person name="Hua S.X."/>
        </authorList>
    </citation>
    <scope>NUCLEOTIDE SEQUENCE [LARGE SCALE GENOMIC DNA]</scope>
    <source>
        <strain evidence="13 14">Ve08.2h10</strain>
    </source>
</reference>
<dbReference type="InParanoid" id="A0A0D0DN28"/>
<keyword evidence="14" id="KW-1185">Reference proteome</keyword>
<dbReference type="GO" id="GO:0042781">
    <property type="term" value="F:3'-tRNA processing endoribonuclease activity"/>
    <property type="evidence" value="ECO:0007669"/>
    <property type="project" value="UniProtKB-EC"/>
</dbReference>
<evidence type="ECO:0000256" key="2">
    <source>
        <dbReference type="ARBA" id="ARBA00001947"/>
    </source>
</evidence>
<dbReference type="STRING" id="930991.A0A0D0DN28"/>
<keyword evidence="6" id="KW-0540">Nuclease</keyword>
<keyword evidence="5" id="KW-0819">tRNA processing</keyword>
<dbReference type="HOGENOM" id="CLU_006220_2_0_1"/>
<sequence length="682" mass="75342">MAQAWRQFVIQTMFPATQVVTANADQNVLGKRKKKRRAEDHEVKPREDAPSKSARASHPAGLNKPLPVPERSLIGSSNPSLKPTVAYAIMGPRIRGKFDEQKAVALGLQRGPLRAKLSKGECVTVQVKDDNGNTFVREIKPEDCIGESVTPGVVLVLDTPTLGHIPGLISGFTDSEPFARYLWKYTEGCKEHVVRAVFHLCGENVLEDERYKVFMNDFGPEVHHIVASRRHLPNAVTFTSAAYSQLRLNQLDPSIFPVQKFSCNVEKAISNVCGLPAKTTIMRTNLLVDLHPPRPPAQNLDAEKYDIFHPAVSSNSFLDLPELTRTRYMEAQAAVQSDNRPQLEGLPGKDVMICPLGTGSAMPSKFRNVSATLIHIPDHGYILLDVGEGTWGQLARKFGDDPTMPSNVWQILRELKCIFISHMHGDHHIGLAKLLAMRQRLDPPADRPMYVVGNQQVFLYLREYAALEDLGLSPGSKNHMTQILVEAIHWANTAFSSNHLGYEASRDSISALGDLCASLGLESLRSVDVAHRTTCHGVIIKHTDGWSIVYSGDTIPTQKLVQAGENATLLIHEATMADDQVEMAAAKMHSTVGQAIDIGKRMKARNVLLTHFSARYPTMPPSVMTPQKPGDPTLALAFDHANIKIGDMWKMNAYMKAIEQSFIDLEDEGNDDTTQLAEVDIT</sequence>
<comment type="cofactor">
    <cofactor evidence="2">
        <name>Zn(2+)</name>
        <dbReference type="ChEBI" id="CHEBI:29105"/>
    </cofactor>
</comment>
<reference evidence="14" key="2">
    <citation type="submission" date="2015-01" db="EMBL/GenBank/DDBJ databases">
        <title>Evolutionary Origins and Diversification of the Mycorrhizal Mutualists.</title>
        <authorList>
            <consortium name="DOE Joint Genome Institute"/>
            <consortium name="Mycorrhizal Genomics Consortium"/>
            <person name="Kohler A."/>
            <person name="Kuo A."/>
            <person name="Nagy L.G."/>
            <person name="Floudas D."/>
            <person name="Copeland A."/>
            <person name="Barry K.W."/>
            <person name="Cichocki N."/>
            <person name="Veneault-Fourrey C."/>
            <person name="LaButti K."/>
            <person name="Lindquist E.A."/>
            <person name="Lipzen A."/>
            <person name="Lundell T."/>
            <person name="Morin E."/>
            <person name="Murat C."/>
            <person name="Riley R."/>
            <person name="Ohm R."/>
            <person name="Sun H."/>
            <person name="Tunlid A."/>
            <person name="Henrissat B."/>
            <person name="Grigoriev I.V."/>
            <person name="Hibbett D.S."/>
            <person name="Martin F."/>
        </authorList>
    </citation>
    <scope>NUCLEOTIDE SEQUENCE [LARGE SCALE GENOMIC DNA]</scope>
    <source>
        <strain evidence="14">Ve08.2h10</strain>
    </source>
</reference>
<dbReference type="AlphaFoldDB" id="A0A0D0DN28"/>
<dbReference type="PANTHER" id="PTHR12553:SF49">
    <property type="entry name" value="ZINC PHOSPHODIESTERASE ELAC PROTEIN 2"/>
    <property type="match status" value="1"/>
</dbReference>
<dbReference type="InterPro" id="IPR036866">
    <property type="entry name" value="RibonucZ/Hydroxyglut_hydro"/>
</dbReference>
<protein>
    <recommendedName>
        <fullName evidence="4">ribonuclease Z</fullName>
        <ecNumber evidence="4">3.1.26.11</ecNumber>
    </recommendedName>
</protein>
<evidence type="ECO:0000256" key="8">
    <source>
        <dbReference type="ARBA" id="ARBA00022759"/>
    </source>
</evidence>
<keyword evidence="9" id="KW-0378">Hydrolase</keyword>
<dbReference type="GO" id="GO:1990180">
    <property type="term" value="P:mitochondrial tRNA 3'-end processing"/>
    <property type="evidence" value="ECO:0007669"/>
    <property type="project" value="TreeGrafter"/>
</dbReference>
<feature type="domain" description="Metallo-beta-lactamase" evidence="12">
    <location>
        <begin position="382"/>
        <end position="612"/>
    </location>
</feature>
<keyword evidence="7" id="KW-0479">Metal-binding</keyword>
<dbReference type="GO" id="GO:0005739">
    <property type="term" value="C:mitochondrion"/>
    <property type="evidence" value="ECO:0007669"/>
    <property type="project" value="TreeGrafter"/>
</dbReference>
<evidence type="ECO:0000256" key="4">
    <source>
        <dbReference type="ARBA" id="ARBA00012477"/>
    </source>
</evidence>
<evidence type="ECO:0000256" key="9">
    <source>
        <dbReference type="ARBA" id="ARBA00022801"/>
    </source>
</evidence>
<evidence type="ECO:0000313" key="13">
    <source>
        <dbReference type="EMBL" id="KIK93173.1"/>
    </source>
</evidence>
<dbReference type="SUPFAM" id="SSF56281">
    <property type="entry name" value="Metallo-hydrolase/oxidoreductase"/>
    <property type="match status" value="1"/>
</dbReference>
<dbReference type="InterPro" id="IPR001279">
    <property type="entry name" value="Metallo-B-lactamas"/>
</dbReference>